<evidence type="ECO:0000256" key="1">
    <source>
        <dbReference type="SAM" id="Phobius"/>
    </source>
</evidence>
<reference evidence="2 3" key="1">
    <citation type="submission" date="2024-09" db="EMBL/GenBank/DDBJ databases">
        <authorList>
            <person name="Sun Q."/>
            <person name="Mori K."/>
        </authorList>
    </citation>
    <scope>NUCLEOTIDE SEQUENCE [LARGE SCALE GENOMIC DNA]</scope>
    <source>
        <strain evidence="2 3">JCM 9626</strain>
    </source>
</reference>
<feature type="transmembrane region" description="Helical" evidence="1">
    <location>
        <begin position="21"/>
        <end position="45"/>
    </location>
</feature>
<gene>
    <name evidence="2" type="ORF">ACFFRI_12485</name>
</gene>
<comment type="caution">
    <text evidence="2">The sequence shown here is derived from an EMBL/GenBank/DDBJ whole genome shotgun (WGS) entry which is preliminary data.</text>
</comment>
<accession>A0ABV5KAV5</accession>
<keyword evidence="3" id="KW-1185">Reference proteome</keyword>
<proteinExistence type="predicted"/>
<name>A0ABV5KAV5_9ACTN</name>
<keyword evidence="1" id="KW-0812">Transmembrane</keyword>
<keyword evidence="1" id="KW-1133">Transmembrane helix</keyword>
<organism evidence="2 3">
    <name type="scientific">Nocardioides plantarum</name>
    <dbReference type="NCBI Taxonomy" id="29299"/>
    <lineage>
        <taxon>Bacteria</taxon>
        <taxon>Bacillati</taxon>
        <taxon>Actinomycetota</taxon>
        <taxon>Actinomycetes</taxon>
        <taxon>Propionibacteriales</taxon>
        <taxon>Nocardioidaceae</taxon>
        <taxon>Nocardioides</taxon>
    </lineage>
</organism>
<evidence type="ECO:0000313" key="3">
    <source>
        <dbReference type="Proteomes" id="UP001589750"/>
    </source>
</evidence>
<protein>
    <submittedName>
        <fullName evidence="2">Uncharacterized protein</fullName>
    </submittedName>
</protein>
<dbReference type="RefSeq" id="WP_140010250.1">
    <property type="nucleotide sequence ID" value="NZ_JBHMDG010000014.1"/>
</dbReference>
<feature type="transmembrane region" description="Helical" evidence="1">
    <location>
        <begin position="145"/>
        <end position="176"/>
    </location>
</feature>
<evidence type="ECO:0000313" key="2">
    <source>
        <dbReference type="EMBL" id="MFB9313863.1"/>
    </source>
</evidence>
<dbReference type="EMBL" id="JBHMDG010000014">
    <property type="protein sequence ID" value="MFB9313863.1"/>
    <property type="molecule type" value="Genomic_DNA"/>
</dbReference>
<dbReference type="Proteomes" id="UP001589750">
    <property type="component" value="Unassembled WGS sequence"/>
</dbReference>
<keyword evidence="1" id="KW-0472">Membrane</keyword>
<sequence>MSHPSYSPPPPADQKYRPRARWFVVGVVLVVLAGVVFVGGLFLVLRPLTQEDGIVAAGDGPVTLDVPAGEERAIFTRDDEPVDCTITDSAGEARPLRGISGDFTYNEWTAQQRFDTGSGDVVLDCTSTVEGAEARIAQVPSTGGFVVGLLVAILGPLALGFAGVVVLIVTGILYAVRPARPRQPRE</sequence>